<feature type="binding site" evidence="18">
    <location>
        <position position="260"/>
    </location>
    <ligand>
        <name>Zn(2+)</name>
        <dbReference type="ChEBI" id="CHEBI:29105"/>
    </ligand>
</feature>
<evidence type="ECO:0000256" key="3">
    <source>
        <dbReference type="ARBA" id="ARBA00001947"/>
    </source>
</evidence>
<keyword evidence="13 18" id="KW-0862">Zinc</keyword>
<evidence type="ECO:0000256" key="17">
    <source>
        <dbReference type="ARBA" id="ARBA00023285"/>
    </source>
</evidence>
<dbReference type="GO" id="GO:0046872">
    <property type="term" value="F:metal ion binding"/>
    <property type="evidence" value="ECO:0007669"/>
    <property type="project" value="UniProtKB-KW"/>
</dbReference>
<evidence type="ECO:0000256" key="16">
    <source>
        <dbReference type="ARBA" id="ARBA00023239"/>
    </source>
</evidence>
<evidence type="ECO:0000313" key="22">
    <source>
        <dbReference type="Proteomes" id="UP000199687"/>
    </source>
</evidence>
<evidence type="ECO:0000256" key="2">
    <source>
        <dbReference type="ARBA" id="ARBA00001911"/>
    </source>
</evidence>
<evidence type="ECO:0000256" key="6">
    <source>
        <dbReference type="ARBA" id="ARBA00005412"/>
    </source>
</evidence>
<feature type="domain" description="3-dehydroquinate synthase N-terminal" evidence="19">
    <location>
        <begin position="66"/>
        <end position="176"/>
    </location>
</feature>
<evidence type="ECO:0000256" key="10">
    <source>
        <dbReference type="ARBA" id="ARBA00022605"/>
    </source>
</evidence>
<dbReference type="GO" id="GO:0008652">
    <property type="term" value="P:amino acid biosynthetic process"/>
    <property type="evidence" value="ECO:0007669"/>
    <property type="project" value="UniProtKB-KW"/>
</dbReference>
<feature type="binding site" evidence="18">
    <location>
        <position position="139"/>
    </location>
    <ligand>
        <name>NAD(+)</name>
        <dbReference type="ChEBI" id="CHEBI:57540"/>
    </ligand>
</feature>
<feature type="domain" description="3-dehydroquinate synthase C-terminal" evidence="20">
    <location>
        <begin position="178"/>
        <end position="319"/>
    </location>
</feature>
<dbReference type="EMBL" id="FOGL01000001">
    <property type="protein sequence ID" value="SER13246.1"/>
    <property type="molecule type" value="Genomic_DNA"/>
</dbReference>
<dbReference type="EC" id="4.2.3.4" evidence="7 18"/>
<dbReference type="GO" id="GO:0000166">
    <property type="term" value="F:nucleotide binding"/>
    <property type="evidence" value="ECO:0007669"/>
    <property type="project" value="UniProtKB-KW"/>
</dbReference>
<accession>A0A1H9LP98</accession>
<evidence type="ECO:0000256" key="5">
    <source>
        <dbReference type="ARBA" id="ARBA00004661"/>
    </source>
</evidence>
<dbReference type="PANTHER" id="PTHR43622:SF7">
    <property type="entry name" value="3-DEHYDROQUINATE SYNTHASE, CHLOROPLASTIC"/>
    <property type="match status" value="1"/>
</dbReference>
<keyword evidence="9 18" id="KW-0963">Cytoplasm</keyword>
<keyword evidence="10 18" id="KW-0028">Amino-acid biosynthesis</keyword>
<feature type="binding site" evidence="18">
    <location>
        <position position="148"/>
    </location>
    <ligand>
        <name>NAD(+)</name>
        <dbReference type="ChEBI" id="CHEBI:57540"/>
    </ligand>
</feature>
<evidence type="ECO:0000256" key="8">
    <source>
        <dbReference type="ARBA" id="ARBA00017684"/>
    </source>
</evidence>
<feature type="binding site" evidence="18">
    <location>
        <position position="243"/>
    </location>
    <ligand>
        <name>Zn(2+)</name>
        <dbReference type="ChEBI" id="CHEBI:29105"/>
    </ligand>
</feature>
<proteinExistence type="inferred from homology"/>
<dbReference type="UniPathway" id="UPA00053">
    <property type="reaction ID" value="UER00085"/>
</dbReference>
<keyword evidence="22" id="KW-1185">Reference proteome</keyword>
<evidence type="ECO:0000256" key="18">
    <source>
        <dbReference type="HAMAP-Rule" id="MF_00110"/>
    </source>
</evidence>
<evidence type="ECO:0000256" key="14">
    <source>
        <dbReference type="ARBA" id="ARBA00023027"/>
    </source>
</evidence>
<dbReference type="NCBIfam" id="TIGR01357">
    <property type="entry name" value="aroB"/>
    <property type="match status" value="1"/>
</dbReference>
<dbReference type="Gene3D" id="1.20.1090.10">
    <property type="entry name" value="Dehydroquinate synthase-like - alpha domain"/>
    <property type="match status" value="1"/>
</dbReference>
<keyword evidence="16 18" id="KW-0456">Lyase</keyword>
<dbReference type="AlphaFoldDB" id="A0A1H9LP98"/>
<dbReference type="GO" id="GO:0009423">
    <property type="term" value="P:chorismate biosynthetic process"/>
    <property type="evidence" value="ECO:0007669"/>
    <property type="project" value="UniProtKB-UniRule"/>
</dbReference>
<reference evidence="21 22" key="1">
    <citation type="submission" date="2016-10" db="EMBL/GenBank/DDBJ databases">
        <authorList>
            <person name="de Groot N.N."/>
        </authorList>
    </citation>
    <scope>NUCLEOTIDE SEQUENCE [LARGE SCALE GENOMIC DNA]</scope>
    <source>
        <strain evidence="21 22">CGMCC 1.7727</strain>
    </source>
</reference>
<evidence type="ECO:0000256" key="12">
    <source>
        <dbReference type="ARBA" id="ARBA00022741"/>
    </source>
</evidence>
<evidence type="ECO:0000259" key="20">
    <source>
        <dbReference type="Pfam" id="PF24621"/>
    </source>
</evidence>
<dbReference type="HAMAP" id="MF_00110">
    <property type="entry name" value="DHQ_synthase"/>
    <property type="match status" value="1"/>
</dbReference>
<evidence type="ECO:0000256" key="9">
    <source>
        <dbReference type="ARBA" id="ARBA00022490"/>
    </source>
</evidence>
<protein>
    <recommendedName>
        <fullName evidence="8 18">3-dehydroquinate synthase</fullName>
        <shortName evidence="18">DHQS</shortName>
        <ecNumber evidence="7 18">4.2.3.4</ecNumber>
    </recommendedName>
</protein>
<keyword evidence="12 18" id="KW-0547">Nucleotide-binding</keyword>
<evidence type="ECO:0000259" key="19">
    <source>
        <dbReference type="Pfam" id="PF01761"/>
    </source>
</evidence>
<gene>
    <name evidence="18" type="primary">aroB</name>
    <name evidence="21" type="ORF">SAMN04487944_101342</name>
</gene>
<comment type="pathway">
    <text evidence="5 18">Metabolic intermediate biosynthesis; chorismate biosynthesis; chorismate from D-erythrose 4-phosphate and phosphoenolpyruvate: step 2/7.</text>
</comment>
<comment type="caution">
    <text evidence="18">Lacks conserved residue(s) required for the propagation of feature annotation.</text>
</comment>
<evidence type="ECO:0000256" key="15">
    <source>
        <dbReference type="ARBA" id="ARBA00023141"/>
    </source>
</evidence>
<dbReference type="PANTHER" id="PTHR43622">
    <property type="entry name" value="3-DEHYDROQUINATE SYNTHASE"/>
    <property type="match status" value="1"/>
</dbReference>
<dbReference type="InterPro" id="IPR056179">
    <property type="entry name" value="DHQS_C"/>
</dbReference>
<keyword evidence="17 18" id="KW-0170">Cobalt</keyword>
<dbReference type="Pfam" id="PF24621">
    <property type="entry name" value="DHQS_C"/>
    <property type="match status" value="1"/>
</dbReference>
<dbReference type="Gene3D" id="3.40.50.1970">
    <property type="match status" value="1"/>
</dbReference>
<evidence type="ECO:0000313" key="21">
    <source>
        <dbReference type="EMBL" id="SER13246.1"/>
    </source>
</evidence>
<feature type="binding site" evidence="18">
    <location>
        <begin position="127"/>
        <end position="128"/>
    </location>
    <ligand>
        <name>NAD(+)</name>
        <dbReference type="ChEBI" id="CHEBI:57540"/>
    </ligand>
</feature>
<dbReference type="SUPFAM" id="SSF56796">
    <property type="entry name" value="Dehydroquinate synthase-like"/>
    <property type="match status" value="1"/>
</dbReference>
<dbReference type="Proteomes" id="UP000199687">
    <property type="component" value="Unassembled WGS sequence"/>
</dbReference>
<dbReference type="OrthoDB" id="9806583at2"/>
<evidence type="ECO:0000256" key="4">
    <source>
        <dbReference type="ARBA" id="ARBA00004496"/>
    </source>
</evidence>
<name>A0A1H9LP98_9BACI</name>
<comment type="similarity">
    <text evidence="6 18">Belongs to the sugar phosphate cyclases superfamily. Dehydroquinate synthase family.</text>
</comment>
<evidence type="ECO:0000256" key="11">
    <source>
        <dbReference type="ARBA" id="ARBA00022723"/>
    </source>
</evidence>
<dbReference type="InterPro" id="IPR016037">
    <property type="entry name" value="DHQ_synth_AroB"/>
</dbReference>
<evidence type="ECO:0000256" key="7">
    <source>
        <dbReference type="ARBA" id="ARBA00013031"/>
    </source>
</evidence>
<feature type="binding site" evidence="18">
    <location>
        <position position="181"/>
    </location>
    <ligand>
        <name>Zn(2+)</name>
        <dbReference type="ChEBI" id="CHEBI:29105"/>
    </ligand>
</feature>
<comment type="cofactor">
    <cofactor evidence="18">
        <name>Co(2+)</name>
        <dbReference type="ChEBI" id="CHEBI:48828"/>
    </cofactor>
    <cofactor evidence="18">
        <name>Zn(2+)</name>
        <dbReference type="ChEBI" id="CHEBI:29105"/>
    </cofactor>
    <text evidence="18">Binds 1 divalent metal cation per subunit. Can use either Co(2+) or Zn(2+).</text>
</comment>
<dbReference type="GO" id="GO:0005737">
    <property type="term" value="C:cytoplasm"/>
    <property type="evidence" value="ECO:0007669"/>
    <property type="project" value="UniProtKB-SubCell"/>
</dbReference>
<dbReference type="InterPro" id="IPR030963">
    <property type="entry name" value="DHQ_synth_fam"/>
</dbReference>
<evidence type="ECO:0000256" key="13">
    <source>
        <dbReference type="ARBA" id="ARBA00022833"/>
    </source>
</evidence>
<comment type="catalytic activity">
    <reaction evidence="1 18">
        <text>7-phospho-2-dehydro-3-deoxy-D-arabino-heptonate = 3-dehydroquinate + phosphate</text>
        <dbReference type="Rhea" id="RHEA:21968"/>
        <dbReference type="ChEBI" id="CHEBI:32364"/>
        <dbReference type="ChEBI" id="CHEBI:43474"/>
        <dbReference type="ChEBI" id="CHEBI:58394"/>
        <dbReference type="EC" id="4.2.3.4"/>
    </reaction>
</comment>
<dbReference type="PIRSF" id="PIRSF001455">
    <property type="entry name" value="DHQ_synth"/>
    <property type="match status" value="1"/>
</dbReference>
<dbReference type="GO" id="GO:0009073">
    <property type="term" value="P:aromatic amino acid family biosynthetic process"/>
    <property type="evidence" value="ECO:0007669"/>
    <property type="project" value="UniProtKB-KW"/>
</dbReference>
<dbReference type="CDD" id="cd08195">
    <property type="entry name" value="DHQS"/>
    <property type="match status" value="1"/>
</dbReference>
<keyword evidence="11 18" id="KW-0479">Metal-binding</keyword>
<evidence type="ECO:0000256" key="1">
    <source>
        <dbReference type="ARBA" id="ARBA00001393"/>
    </source>
</evidence>
<dbReference type="FunFam" id="3.40.50.1970:FF:000007">
    <property type="entry name" value="Pentafunctional AROM polypeptide"/>
    <property type="match status" value="1"/>
</dbReference>
<dbReference type="STRING" id="531814.SAMN04487944_101342"/>
<dbReference type="RefSeq" id="WP_089738333.1">
    <property type="nucleotide sequence ID" value="NZ_FOGL01000001.1"/>
</dbReference>
<dbReference type="GO" id="GO:0003856">
    <property type="term" value="F:3-dehydroquinate synthase activity"/>
    <property type="evidence" value="ECO:0007669"/>
    <property type="project" value="UniProtKB-UniRule"/>
</dbReference>
<comment type="cofactor">
    <cofactor evidence="2 18">
        <name>NAD(+)</name>
        <dbReference type="ChEBI" id="CHEBI:57540"/>
    </cofactor>
</comment>
<organism evidence="21 22">
    <name type="scientific">Gracilibacillus ureilyticus</name>
    <dbReference type="NCBI Taxonomy" id="531814"/>
    <lineage>
        <taxon>Bacteria</taxon>
        <taxon>Bacillati</taxon>
        <taxon>Bacillota</taxon>
        <taxon>Bacilli</taxon>
        <taxon>Bacillales</taxon>
        <taxon>Bacillaceae</taxon>
        <taxon>Gracilibacillus</taxon>
    </lineage>
</organism>
<comment type="subcellular location">
    <subcellularLocation>
        <location evidence="4 18">Cytoplasm</location>
    </subcellularLocation>
</comment>
<comment type="function">
    <text evidence="18">Catalyzes the conversion of 3-deoxy-D-arabino-heptulosonate 7-phosphate (DAHP) to dehydroquinate (DHQ).</text>
</comment>
<keyword evidence="14 18" id="KW-0520">NAD</keyword>
<dbReference type="Pfam" id="PF01761">
    <property type="entry name" value="DHQ_synthase"/>
    <property type="match status" value="1"/>
</dbReference>
<dbReference type="InterPro" id="IPR030960">
    <property type="entry name" value="DHQS/DOIS_N"/>
</dbReference>
<keyword evidence="15 18" id="KW-0057">Aromatic amino acid biosynthesis</keyword>
<dbReference type="InterPro" id="IPR050071">
    <property type="entry name" value="Dehydroquinate_synthase"/>
</dbReference>
<sequence>MHKQTIQTSTIQYDVVVGKGLLSNIDQYLPKKYNNILIVVDEVVKGIYGDTVIDTLKSAENVAVTSVPAGESSKSIEQYYRLLSEAIEHHLDRKSLIIAFGGGMVGDLAGFVASTYMRGIDFIQVPTTILAHDSSVGGKVAINHPKGKNLIGSFYPPVAVIYDVDTLQSLPAKEIRSGYAEVVKHGLISDQAFFEEVLNVDLTTPLDTEVTVDQLQKGIGVKAKIVEQDERESNIRKFLNFGHTLGHAIESELGYGKITHGEAVAIGMLFALKLSEEKFNTRMPYKALYDWLSKNQYPLSISWPGINQLIDKMKLDKKSENSIVQMVLLEEIGKPSVVNLSDHELRAHLEKFIRELD</sequence>
<comment type="cofactor">
    <cofactor evidence="3">
        <name>Zn(2+)</name>
        <dbReference type="ChEBI" id="CHEBI:29105"/>
    </cofactor>
</comment>